<sequence>MSGVRKNGTRIWRPGGVTGEKPSQVCGQSARYDGRNTTWRRAVSRGGRGSGSGEGK</sequence>
<dbReference type="EMBL" id="VUJU01001193">
    <property type="protein sequence ID" value="KAF0766431.1"/>
    <property type="molecule type" value="Genomic_DNA"/>
</dbReference>
<evidence type="ECO:0000313" key="2">
    <source>
        <dbReference type="EMBL" id="KAF0766431.1"/>
    </source>
</evidence>
<gene>
    <name evidence="2" type="ORF">FWK35_00020155</name>
</gene>
<comment type="caution">
    <text evidence="2">The sequence shown here is derived from an EMBL/GenBank/DDBJ whole genome shotgun (WGS) entry which is preliminary data.</text>
</comment>
<dbReference type="AlphaFoldDB" id="A0A6G0Z7B9"/>
<name>A0A6G0Z7B9_APHCR</name>
<dbReference type="Proteomes" id="UP000478052">
    <property type="component" value="Unassembled WGS sequence"/>
</dbReference>
<evidence type="ECO:0000313" key="3">
    <source>
        <dbReference type="Proteomes" id="UP000478052"/>
    </source>
</evidence>
<evidence type="ECO:0000256" key="1">
    <source>
        <dbReference type="SAM" id="MobiDB-lite"/>
    </source>
</evidence>
<accession>A0A6G0Z7B9</accession>
<feature type="compositionally biased region" description="Gly residues" evidence="1">
    <location>
        <begin position="46"/>
        <end position="56"/>
    </location>
</feature>
<keyword evidence="3" id="KW-1185">Reference proteome</keyword>
<feature type="region of interest" description="Disordered" evidence="1">
    <location>
        <begin position="1"/>
        <end position="56"/>
    </location>
</feature>
<protein>
    <submittedName>
        <fullName evidence="2">Uncharacterized protein</fullName>
    </submittedName>
</protein>
<proteinExistence type="predicted"/>
<reference evidence="2 3" key="1">
    <citation type="submission" date="2019-08" db="EMBL/GenBank/DDBJ databases">
        <title>Whole genome of Aphis craccivora.</title>
        <authorList>
            <person name="Voronova N.V."/>
            <person name="Shulinski R.S."/>
            <person name="Bandarenka Y.V."/>
            <person name="Zhorov D.G."/>
            <person name="Warner D."/>
        </authorList>
    </citation>
    <scope>NUCLEOTIDE SEQUENCE [LARGE SCALE GENOMIC DNA]</scope>
    <source>
        <strain evidence="2">180601</strain>
        <tissue evidence="2">Whole Body</tissue>
    </source>
</reference>
<organism evidence="2 3">
    <name type="scientific">Aphis craccivora</name>
    <name type="common">Cowpea aphid</name>
    <dbReference type="NCBI Taxonomy" id="307492"/>
    <lineage>
        <taxon>Eukaryota</taxon>
        <taxon>Metazoa</taxon>
        <taxon>Ecdysozoa</taxon>
        <taxon>Arthropoda</taxon>
        <taxon>Hexapoda</taxon>
        <taxon>Insecta</taxon>
        <taxon>Pterygota</taxon>
        <taxon>Neoptera</taxon>
        <taxon>Paraneoptera</taxon>
        <taxon>Hemiptera</taxon>
        <taxon>Sternorrhyncha</taxon>
        <taxon>Aphidomorpha</taxon>
        <taxon>Aphidoidea</taxon>
        <taxon>Aphididae</taxon>
        <taxon>Aphidini</taxon>
        <taxon>Aphis</taxon>
        <taxon>Aphis</taxon>
    </lineage>
</organism>